<organism evidence="1 2">
    <name type="scientific">Daphnia galeata</name>
    <dbReference type="NCBI Taxonomy" id="27404"/>
    <lineage>
        <taxon>Eukaryota</taxon>
        <taxon>Metazoa</taxon>
        <taxon>Ecdysozoa</taxon>
        <taxon>Arthropoda</taxon>
        <taxon>Crustacea</taxon>
        <taxon>Branchiopoda</taxon>
        <taxon>Diplostraca</taxon>
        <taxon>Cladocera</taxon>
        <taxon>Anomopoda</taxon>
        <taxon>Daphniidae</taxon>
        <taxon>Daphnia</taxon>
    </lineage>
</organism>
<reference evidence="1" key="1">
    <citation type="submission" date="2021-11" db="EMBL/GenBank/DDBJ databases">
        <authorList>
            <person name="Schell T."/>
        </authorList>
    </citation>
    <scope>NUCLEOTIDE SEQUENCE</scope>
    <source>
        <strain evidence="1">M5</strain>
    </source>
</reference>
<keyword evidence="2" id="KW-1185">Reference proteome</keyword>
<evidence type="ECO:0000313" key="2">
    <source>
        <dbReference type="Proteomes" id="UP000789390"/>
    </source>
</evidence>
<proteinExistence type="predicted"/>
<dbReference type="EMBL" id="CAKKLH010000058">
    <property type="protein sequence ID" value="CAH0101526.1"/>
    <property type="molecule type" value="Genomic_DNA"/>
</dbReference>
<accession>A0A8J2RRH5</accession>
<evidence type="ECO:0000313" key="1">
    <source>
        <dbReference type="EMBL" id="CAH0101526.1"/>
    </source>
</evidence>
<sequence>MRSASFSNAFDADTIASVFVKLAALLALISFKNSWHIDERPISISIKRDIDSGWVILACLAVDFLGGGGVDGLESSSRILEESAPTPCTCLSVEASDNP</sequence>
<dbReference type="Proteomes" id="UP000789390">
    <property type="component" value="Unassembled WGS sequence"/>
</dbReference>
<name>A0A8J2RRH5_9CRUS</name>
<protein>
    <submittedName>
        <fullName evidence="1">Uncharacterized protein</fullName>
    </submittedName>
</protein>
<dbReference type="AlphaFoldDB" id="A0A8J2RRH5"/>
<gene>
    <name evidence="1" type="ORF">DGAL_LOCUS3858</name>
</gene>
<comment type="caution">
    <text evidence="1">The sequence shown here is derived from an EMBL/GenBank/DDBJ whole genome shotgun (WGS) entry which is preliminary data.</text>
</comment>